<name>A0A4R6U1C4_9GAMM</name>
<dbReference type="PROSITE" id="PS51736">
    <property type="entry name" value="RECOMBINASES_3"/>
    <property type="match status" value="1"/>
</dbReference>
<dbReference type="CDD" id="cd00569">
    <property type="entry name" value="HTH_Hin_like"/>
    <property type="match status" value="1"/>
</dbReference>
<dbReference type="GO" id="GO:0015074">
    <property type="term" value="P:DNA integration"/>
    <property type="evidence" value="ECO:0007669"/>
    <property type="project" value="UniProtKB-KW"/>
</dbReference>
<dbReference type="SMART" id="SM00857">
    <property type="entry name" value="Resolvase"/>
    <property type="match status" value="1"/>
</dbReference>
<dbReference type="Gene3D" id="3.40.50.1390">
    <property type="entry name" value="Resolvase, N-terminal catalytic domain"/>
    <property type="match status" value="1"/>
</dbReference>
<dbReference type="SUPFAM" id="SSF53041">
    <property type="entry name" value="Resolvase-like"/>
    <property type="match status" value="1"/>
</dbReference>
<dbReference type="Pfam" id="PF00239">
    <property type="entry name" value="Resolvase"/>
    <property type="match status" value="1"/>
</dbReference>
<dbReference type="EMBL" id="SNYK01000005">
    <property type="protein sequence ID" value="TDQ38095.1"/>
    <property type="molecule type" value="Genomic_DNA"/>
</dbReference>
<dbReference type="FunFam" id="3.40.50.1390:FF:000001">
    <property type="entry name" value="DNA recombinase"/>
    <property type="match status" value="1"/>
</dbReference>
<comment type="similarity">
    <text evidence="1">Belongs to the site-specific recombinase resolvase family.</text>
</comment>
<protein>
    <submittedName>
        <fullName evidence="9">DNA invertase Pin-like site-specific DNA recombinase</fullName>
    </submittedName>
</protein>
<evidence type="ECO:0000256" key="7">
    <source>
        <dbReference type="PROSITE-ProRule" id="PRU10137"/>
    </source>
</evidence>
<evidence type="ECO:0000256" key="5">
    <source>
        <dbReference type="ARBA" id="ARBA00023172"/>
    </source>
</evidence>
<dbReference type="PROSITE" id="PS00397">
    <property type="entry name" value="RECOMBINASES_1"/>
    <property type="match status" value="1"/>
</dbReference>
<keyword evidence="10" id="KW-1185">Reference proteome</keyword>
<dbReference type="InterPro" id="IPR006118">
    <property type="entry name" value="Recombinase_CS"/>
</dbReference>
<dbReference type="SUPFAM" id="SSF46689">
    <property type="entry name" value="Homeodomain-like"/>
    <property type="match status" value="1"/>
</dbReference>
<dbReference type="AlphaFoldDB" id="A0A4R6U1C4"/>
<dbReference type="Pfam" id="PF02796">
    <property type="entry name" value="HTH_7"/>
    <property type="match status" value="1"/>
</dbReference>
<gene>
    <name evidence="9" type="ORF">DFQ45_1056</name>
</gene>
<dbReference type="RefSeq" id="WP_101497115.1">
    <property type="nucleotide sequence ID" value="NZ_LNJZ01000008.1"/>
</dbReference>
<accession>A0A4R6U1C4</accession>
<dbReference type="OrthoDB" id="9797501at2"/>
<dbReference type="InterPro" id="IPR006120">
    <property type="entry name" value="Resolvase_HTH_dom"/>
</dbReference>
<reference evidence="9 10" key="1">
    <citation type="submission" date="2019-03" db="EMBL/GenBank/DDBJ databases">
        <title>Genomic Encyclopedia of Type Strains, Phase IV (KMG-IV): sequencing the most valuable type-strain genomes for metagenomic binning, comparative biology and taxonomic classification.</title>
        <authorList>
            <person name="Goeker M."/>
        </authorList>
    </citation>
    <scope>NUCLEOTIDE SEQUENCE [LARGE SCALE GENOMIC DNA]</scope>
    <source>
        <strain evidence="9 10">DSM 28679</strain>
    </source>
</reference>
<feature type="domain" description="Resolvase/invertase-type recombinase catalytic" evidence="8">
    <location>
        <begin position="3"/>
        <end position="136"/>
    </location>
</feature>
<dbReference type="Gene3D" id="1.10.10.60">
    <property type="entry name" value="Homeodomain-like"/>
    <property type="match status" value="1"/>
</dbReference>
<keyword evidence="4" id="KW-0238">DNA-binding</keyword>
<evidence type="ECO:0000256" key="6">
    <source>
        <dbReference type="PIRSR" id="PIRSR606118-50"/>
    </source>
</evidence>
<comment type="caution">
    <text evidence="9">The sequence shown here is derived from an EMBL/GenBank/DDBJ whole genome shotgun (WGS) entry which is preliminary data.</text>
</comment>
<dbReference type="PANTHER" id="PTHR30461:SF2">
    <property type="entry name" value="SERINE RECOMBINASE PINE-RELATED"/>
    <property type="match status" value="1"/>
</dbReference>
<evidence type="ECO:0000256" key="2">
    <source>
        <dbReference type="ARBA" id="ARBA00022908"/>
    </source>
</evidence>
<keyword evidence="3" id="KW-0230">DNA invertase</keyword>
<dbReference type="PANTHER" id="PTHR30461">
    <property type="entry name" value="DNA-INVERTASE FROM LAMBDOID PROPHAGE"/>
    <property type="match status" value="1"/>
</dbReference>
<evidence type="ECO:0000256" key="4">
    <source>
        <dbReference type="ARBA" id="ARBA00023125"/>
    </source>
</evidence>
<evidence type="ECO:0000313" key="10">
    <source>
        <dbReference type="Proteomes" id="UP000294575"/>
    </source>
</evidence>
<dbReference type="GO" id="GO:0000150">
    <property type="term" value="F:DNA strand exchange activity"/>
    <property type="evidence" value="ECO:0007669"/>
    <property type="project" value="UniProtKB-KW"/>
</dbReference>
<evidence type="ECO:0000256" key="3">
    <source>
        <dbReference type="ARBA" id="ARBA00023100"/>
    </source>
</evidence>
<keyword evidence="2" id="KW-0229">DNA integration</keyword>
<dbReference type="Proteomes" id="UP000294575">
    <property type="component" value="Unassembled WGS sequence"/>
</dbReference>
<dbReference type="InterPro" id="IPR009057">
    <property type="entry name" value="Homeodomain-like_sf"/>
</dbReference>
<feature type="active site" description="O-(5'-phospho-DNA)-serine intermediate" evidence="6 7">
    <location>
        <position position="11"/>
    </location>
</feature>
<evidence type="ECO:0000313" key="9">
    <source>
        <dbReference type="EMBL" id="TDQ38095.1"/>
    </source>
</evidence>
<sequence>MNQRMGYARVSTDDQHLELQRDALSQAGCSVIYEEAISGKNAVRPELEQCRKALRAGDTLVVWRLDRLGRSLPDLVQIIADLDQRGIGFESLTEKIETGGAAGKLVFHVFAALAEFERGLIRERTQAGLAAARARGRAGGRKPKLDAKQIRQIKALLRGPNTSVAEVARDYGVSRTTIYKHCGVVQPRHQ</sequence>
<proteinExistence type="inferred from homology"/>
<dbReference type="PROSITE" id="PS00398">
    <property type="entry name" value="RECOMBINASES_2"/>
    <property type="match status" value="1"/>
</dbReference>
<dbReference type="GO" id="GO:0003677">
    <property type="term" value="F:DNA binding"/>
    <property type="evidence" value="ECO:0007669"/>
    <property type="project" value="UniProtKB-KW"/>
</dbReference>
<dbReference type="InterPro" id="IPR050639">
    <property type="entry name" value="SSR_resolvase"/>
</dbReference>
<evidence type="ECO:0000259" key="8">
    <source>
        <dbReference type="PROSITE" id="PS51736"/>
    </source>
</evidence>
<evidence type="ECO:0000256" key="1">
    <source>
        <dbReference type="ARBA" id="ARBA00009913"/>
    </source>
</evidence>
<organism evidence="9 10">
    <name type="scientific">Thiopseudomonas denitrificans</name>
    <dbReference type="NCBI Taxonomy" id="1501432"/>
    <lineage>
        <taxon>Bacteria</taxon>
        <taxon>Pseudomonadati</taxon>
        <taxon>Pseudomonadota</taxon>
        <taxon>Gammaproteobacteria</taxon>
        <taxon>Pseudomonadales</taxon>
        <taxon>Pseudomonadaceae</taxon>
        <taxon>Thiopseudomonas</taxon>
    </lineage>
</organism>
<dbReference type="InterPro" id="IPR036162">
    <property type="entry name" value="Resolvase-like_N_sf"/>
</dbReference>
<keyword evidence="5" id="KW-0233">DNA recombination</keyword>
<dbReference type="CDD" id="cd03768">
    <property type="entry name" value="SR_ResInv"/>
    <property type="match status" value="1"/>
</dbReference>
<dbReference type="InterPro" id="IPR006119">
    <property type="entry name" value="Resolv_N"/>
</dbReference>